<dbReference type="RefSeq" id="WP_006520631.1">
    <property type="nucleotide sequence ID" value="NC_021184.1"/>
</dbReference>
<dbReference type="HOGENOM" id="CLU_799099_0_0_9"/>
<sequence length="352" mass="40196">MNNQNRLVLQDFMESLLKRSGALVEQTGYGLLETVLPEELSAHFKDDHLLLAFDYEVAGENPGSTFVTYGSSLLDNATDLALGYGHYTSLFRPQIGVTPPRNLEQRVMAGLEFLRCRPPRVIHQWMVDHVFFEFNFRCIFRSFEKTEALLPVVIDGYSGLPKLSFSDLWKYIVPVTKPDYRLPKADMLLLPQLHRRACRQVEMQVRQLAEPVCQSAAVLREKELAKISSYYEQSAIEIERKISAIDDTFKKSRLEKQLAATLRDRQLREEDVATRYAVEAEVCLDHLVAYHLPCVHIKLEVQHKNKSYNQIVVYNPYSNDIEDPACPVCGEPARRLIPGDAGRLICIAHGSE</sequence>
<dbReference type="AlphaFoldDB" id="R4KSC1"/>
<proteinExistence type="predicted"/>
<dbReference type="STRING" id="767817.Desgi_3131"/>
<accession>R4KSC1</accession>
<protein>
    <submittedName>
        <fullName evidence="1">Uncharacterized protein</fullName>
    </submittedName>
</protein>
<gene>
    <name evidence="1" type="ORF">Desgi_3131</name>
</gene>
<evidence type="ECO:0000313" key="1">
    <source>
        <dbReference type="EMBL" id="AGL02491.1"/>
    </source>
</evidence>
<dbReference type="KEGG" id="dgi:Desgi_3131"/>
<dbReference type="Proteomes" id="UP000013520">
    <property type="component" value="Chromosome"/>
</dbReference>
<organism evidence="1 2">
    <name type="scientific">Desulfoscipio gibsoniae DSM 7213</name>
    <dbReference type="NCBI Taxonomy" id="767817"/>
    <lineage>
        <taxon>Bacteria</taxon>
        <taxon>Bacillati</taxon>
        <taxon>Bacillota</taxon>
        <taxon>Clostridia</taxon>
        <taxon>Eubacteriales</taxon>
        <taxon>Desulfallaceae</taxon>
        <taxon>Desulfoscipio</taxon>
    </lineage>
</organism>
<evidence type="ECO:0000313" key="2">
    <source>
        <dbReference type="Proteomes" id="UP000013520"/>
    </source>
</evidence>
<reference evidence="1 2" key="1">
    <citation type="submission" date="2012-01" db="EMBL/GenBank/DDBJ databases">
        <title>Complete sequence of Desulfotomaculum gibsoniae DSM 7213.</title>
        <authorList>
            <consortium name="US DOE Joint Genome Institute"/>
            <person name="Lucas S."/>
            <person name="Han J."/>
            <person name="Lapidus A."/>
            <person name="Cheng J.-F."/>
            <person name="Goodwin L."/>
            <person name="Pitluck S."/>
            <person name="Peters L."/>
            <person name="Ovchinnikova G."/>
            <person name="Teshima H."/>
            <person name="Detter J.C."/>
            <person name="Han C."/>
            <person name="Tapia R."/>
            <person name="Land M."/>
            <person name="Hauser L."/>
            <person name="Kyrpides N."/>
            <person name="Ivanova N."/>
            <person name="Pagani I."/>
            <person name="Parshina S."/>
            <person name="Plugge C."/>
            <person name="Muyzer G."/>
            <person name="Kuever J."/>
            <person name="Ivanova A."/>
            <person name="Nazina T."/>
            <person name="Klenk H.-P."/>
            <person name="Brambilla E."/>
            <person name="Spring S."/>
            <person name="Stams A.F."/>
            <person name="Woyke T."/>
        </authorList>
    </citation>
    <scope>NUCLEOTIDE SEQUENCE [LARGE SCALE GENOMIC DNA]</scope>
    <source>
        <strain evidence="1 2">DSM 7213</strain>
    </source>
</reference>
<dbReference type="OrthoDB" id="1949859at2"/>
<dbReference type="EMBL" id="CP003273">
    <property type="protein sequence ID" value="AGL02491.1"/>
    <property type="molecule type" value="Genomic_DNA"/>
</dbReference>
<name>R4KSC1_9FIRM</name>
<dbReference type="eggNOG" id="ENOG502ZC81">
    <property type="taxonomic scope" value="Bacteria"/>
</dbReference>
<keyword evidence="2" id="KW-1185">Reference proteome</keyword>